<proteinExistence type="predicted"/>
<dbReference type="OrthoDB" id="9772295at2"/>
<dbReference type="InterPro" id="IPR014917">
    <property type="entry name" value="DUF1800"/>
</dbReference>
<dbReference type="Pfam" id="PF08811">
    <property type="entry name" value="DUF1800"/>
    <property type="match status" value="1"/>
</dbReference>
<evidence type="ECO:0000313" key="2">
    <source>
        <dbReference type="Proteomes" id="UP000319627"/>
    </source>
</evidence>
<accession>A0A562I133</accession>
<evidence type="ECO:0000313" key="1">
    <source>
        <dbReference type="EMBL" id="TWH64424.1"/>
    </source>
</evidence>
<name>A0A562I133_9GAMM</name>
<protein>
    <submittedName>
        <fullName evidence="1">Uncharacterized protein DUF1800</fullName>
    </submittedName>
</protein>
<dbReference type="RefSeq" id="WP_144572071.1">
    <property type="nucleotide sequence ID" value="NZ_VLKG01000009.1"/>
</dbReference>
<organism evidence="1 2">
    <name type="scientific">Azomonas agilis</name>
    <dbReference type="NCBI Taxonomy" id="116849"/>
    <lineage>
        <taxon>Bacteria</taxon>
        <taxon>Pseudomonadati</taxon>
        <taxon>Pseudomonadota</taxon>
        <taxon>Gammaproteobacteria</taxon>
        <taxon>Pseudomonadales</taxon>
        <taxon>Pseudomonadaceae</taxon>
        <taxon>Azomonas</taxon>
    </lineage>
</organism>
<reference evidence="1 2" key="1">
    <citation type="submission" date="2019-07" db="EMBL/GenBank/DDBJ databases">
        <title>Genomic Encyclopedia of Type Strains, Phase I: the one thousand microbial genomes (KMG-I) project.</title>
        <authorList>
            <person name="Kyrpides N."/>
        </authorList>
    </citation>
    <scope>NUCLEOTIDE SEQUENCE [LARGE SCALE GENOMIC DNA]</scope>
    <source>
        <strain evidence="1 2">DSM 375</strain>
    </source>
</reference>
<comment type="caution">
    <text evidence="1">The sequence shown here is derived from an EMBL/GenBank/DDBJ whole genome shotgun (WGS) entry which is preliminary data.</text>
</comment>
<dbReference type="EMBL" id="VLKG01000009">
    <property type="protein sequence ID" value="TWH64424.1"/>
    <property type="molecule type" value="Genomic_DNA"/>
</dbReference>
<dbReference type="AlphaFoldDB" id="A0A562I133"/>
<keyword evidence="2" id="KW-1185">Reference proteome</keyword>
<sequence>MNPVSSPPQLISYTDYRLKLAEIRQLPSDGQRREALKPVHAQGRATATAFLEQSLLKALNDTTETESLIWFWFNHFNVFWLKGLLGPALPLYVEQAIRPHIQGKFRELLLATMTQPLMIIYLDNFFNYANKINENYARELLELHTLGVDGGYTQKDVQEVARLLTGFGLRPLPPVTQWPAKFAPLVKEQGEFMFDPRRHDFGSKQILGHKIEGSGYTELEQLADILTQHPATAQHIARKLCLYLVGEQPDPKLVKQAAQTFSDTQGDLAAVITFIQQQSSRLPAQKTFKDPYRWVTSSIRLLATGRPIQSVGPALQWLNTLGQPLFGRHTPDGYSLKGTDWMGAGQMAQRFELSLTLVNTMPKLLQQRLDAPATLAHPNLKQLMSTLSPNSQTTVKQAKKPAQALALLLSSPEFMYG</sequence>
<gene>
    <name evidence="1" type="ORF">LX59_02372</name>
</gene>
<dbReference type="Proteomes" id="UP000319627">
    <property type="component" value="Unassembled WGS sequence"/>
</dbReference>